<organism evidence="1 2">
    <name type="scientific">Batillaria attramentaria</name>
    <dbReference type="NCBI Taxonomy" id="370345"/>
    <lineage>
        <taxon>Eukaryota</taxon>
        <taxon>Metazoa</taxon>
        <taxon>Spiralia</taxon>
        <taxon>Lophotrochozoa</taxon>
        <taxon>Mollusca</taxon>
        <taxon>Gastropoda</taxon>
        <taxon>Caenogastropoda</taxon>
        <taxon>Sorbeoconcha</taxon>
        <taxon>Cerithioidea</taxon>
        <taxon>Batillariidae</taxon>
        <taxon>Batillaria</taxon>
    </lineage>
</organism>
<dbReference type="Proteomes" id="UP001519460">
    <property type="component" value="Unassembled WGS sequence"/>
</dbReference>
<keyword evidence="2" id="KW-1185">Reference proteome</keyword>
<sequence>MDVACRLSVISGPDTERDPSIRVSVHCPSVTPHKLDRFSETRGQRLDPPERACCSWKVVSLLFVSETSRPPSLSSFVIRVCVPF</sequence>
<reference evidence="1 2" key="1">
    <citation type="journal article" date="2023" name="Sci. Data">
        <title>Genome assembly of the Korean intertidal mud-creeper Batillaria attramentaria.</title>
        <authorList>
            <person name="Patra A.K."/>
            <person name="Ho P.T."/>
            <person name="Jun S."/>
            <person name="Lee S.J."/>
            <person name="Kim Y."/>
            <person name="Won Y.J."/>
        </authorList>
    </citation>
    <scope>NUCLEOTIDE SEQUENCE [LARGE SCALE GENOMIC DNA]</scope>
    <source>
        <strain evidence="1">Wonlab-2016</strain>
    </source>
</reference>
<comment type="caution">
    <text evidence="1">The sequence shown here is derived from an EMBL/GenBank/DDBJ whole genome shotgun (WGS) entry which is preliminary data.</text>
</comment>
<dbReference type="EMBL" id="JACVVK020000197">
    <property type="protein sequence ID" value="KAK7485287.1"/>
    <property type="molecule type" value="Genomic_DNA"/>
</dbReference>
<accession>A0ABD0KEC9</accession>
<protein>
    <submittedName>
        <fullName evidence="1">Uncharacterized protein</fullName>
    </submittedName>
</protein>
<evidence type="ECO:0000313" key="1">
    <source>
        <dbReference type="EMBL" id="KAK7485287.1"/>
    </source>
</evidence>
<gene>
    <name evidence="1" type="ORF">BaRGS_00023538</name>
</gene>
<evidence type="ECO:0000313" key="2">
    <source>
        <dbReference type="Proteomes" id="UP001519460"/>
    </source>
</evidence>
<dbReference type="AlphaFoldDB" id="A0ABD0KEC9"/>
<proteinExistence type="predicted"/>
<name>A0ABD0KEC9_9CAEN</name>